<reference evidence="1 2" key="1">
    <citation type="submission" date="2014-02" db="EMBL/GenBank/DDBJ databases">
        <authorList>
            <person name="Sears C."/>
            <person name="Carroll K."/>
            <person name="Sack B.R."/>
            <person name="Qadri F."/>
            <person name="Myers L.L."/>
            <person name="Chung G.-T."/>
            <person name="Escheverria P."/>
            <person name="Fraser C.M."/>
            <person name="Sadzewicz L."/>
            <person name="Shefchek K.A."/>
            <person name="Tallon L."/>
            <person name="Das S.P."/>
            <person name="Daugherty S."/>
            <person name="Mongodin E.F."/>
        </authorList>
    </citation>
    <scope>NUCLEOTIDE SEQUENCE [LARGE SCALE GENOMIC DNA]</scope>
    <source>
        <strain evidence="1 2">S36L11</strain>
    </source>
</reference>
<proteinExistence type="predicted"/>
<gene>
    <name evidence="1" type="ORF">M136_4388</name>
</gene>
<dbReference type="PATRIC" id="fig|1339327.3.peg.4876"/>
<protein>
    <submittedName>
        <fullName evidence="1">Uncharacterized protein</fullName>
    </submittedName>
</protein>
<organism evidence="1 2">
    <name type="scientific">Bacteroides fragilis str. S36L11</name>
    <dbReference type="NCBI Taxonomy" id="1339327"/>
    <lineage>
        <taxon>Bacteria</taxon>
        <taxon>Pseudomonadati</taxon>
        <taxon>Bacteroidota</taxon>
        <taxon>Bacteroidia</taxon>
        <taxon>Bacteroidales</taxon>
        <taxon>Bacteroidaceae</taxon>
        <taxon>Bacteroides</taxon>
    </lineage>
</organism>
<accession>A0A016ADD7</accession>
<sequence>MCELTISQKHIITERNNSKGEYQPAFMQIRIHNSFDGNIDELDVPTLGTLVHEYIHFLQNVSTPWGLYDSMVRYNIMAETYAFVENATSTITLPLNIDYSQGLKNKMDIVECGTGYCPLSDTRRNNFKIDVSERICIHRNYKKVNNRNLPIITLDISFTDGSKQTIVLGANIIKESMAALYQMLIDETATHEEFDLPYNLIKIIAEQHFSAIASDNIKPITICYISLFSLSPAEVLIDNLAYANENPDLSAIELFERFVNEDKIYIKGKAMSVCDFFDTLIDTFKQVFFKSVRVGIDYIGEVLERIRPAKGFVPILTLITDYQPLSKERIKTLIDFLGMPYSYTDSGDFNPHLHPQ</sequence>
<dbReference type="Proteomes" id="UP000022082">
    <property type="component" value="Unassembled WGS sequence"/>
</dbReference>
<dbReference type="AlphaFoldDB" id="A0A016ADD7"/>
<evidence type="ECO:0000313" key="2">
    <source>
        <dbReference type="Proteomes" id="UP000022082"/>
    </source>
</evidence>
<dbReference type="EMBL" id="JGDJ01000285">
    <property type="protein sequence ID" value="EXZ26466.1"/>
    <property type="molecule type" value="Genomic_DNA"/>
</dbReference>
<evidence type="ECO:0000313" key="1">
    <source>
        <dbReference type="EMBL" id="EXZ26466.1"/>
    </source>
</evidence>
<comment type="caution">
    <text evidence="1">The sequence shown here is derived from an EMBL/GenBank/DDBJ whole genome shotgun (WGS) entry which is preliminary data.</text>
</comment>
<name>A0A016ADD7_BACFG</name>
<dbReference type="RefSeq" id="WP_032558429.1">
    <property type="nucleotide sequence ID" value="NZ_JGDJ01000285.1"/>
</dbReference>